<evidence type="ECO:0000256" key="1">
    <source>
        <dbReference type="SAM" id="Phobius"/>
    </source>
</evidence>
<dbReference type="AlphaFoldDB" id="A0A3R9P9Z9"/>
<reference evidence="2 3" key="1">
    <citation type="submission" date="2018-12" db="EMBL/GenBank/DDBJ databases">
        <title>Sequencing of bacterial isolates from soil warming experiment in Harvard Forest, Massachusetts, USA.</title>
        <authorList>
            <person name="Deangelis K."/>
        </authorList>
    </citation>
    <scope>NUCLEOTIDE SEQUENCE [LARGE SCALE GENOMIC DNA]</scope>
    <source>
        <strain evidence="2 3">EB153</strain>
    </source>
</reference>
<name>A0A3R9P9Z9_9BACT</name>
<feature type="transmembrane region" description="Helical" evidence="1">
    <location>
        <begin position="38"/>
        <end position="53"/>
    </location>
</feature>
<dbReference type="OrthoDB" id="122909at2"/>
<comment type="caution">
    <text evidence="2">The sequence shown here is derived from an EMBL/GenBank/DDBJ whole genome shotgun (WGS) entry which is preliminary data.</text>
</comment>
<keyword evidence="1" id="KW-0472">Membrane</keyword>
<organism evidence="2 3">
    <name type="scientific">Edaphobacter aggregans</name>
    <dbReference type="NCBI Taxonomy" id="570835"/>
    <lineage>
        <taxon>Bacteria</taxon>
        <taxon>Pseudomonadati</taxon>
        <taxon>Acidobacteriota</taxon>
        <taxon>Terriglobia</taxon>
        <taxon>Terriglobales</taxon>
        <taxon>Acidobacteriaceae</taxon>
        <taxon>Edaphobacter</taxon>
    </lineage>
</organism>
<sequence length="74" mass="8441">MIHKLKYFTVTLALFLALGMFLERPAYAYVDPGSSLLVFQSISAMITGALFYFRRRLKALITRTPVNPANTREK</sequence>
<dbReference type="Proteomes" id="UP000269669">
    <property type="component" value="Unassembled WGS sequence"/>
</dbReference>
<dbReference type="EMBL" id="RSDW01000001">
    <property type="protein sequence ID" value="RSL16977.1"/>
    <property type="molecule type" value="Genomic_DNA"/>
</dbReference>
<gene>
    <name evidence="2" type="ORF">EDE15_2505</name>
</gene>
<keyword evidence="3" id="KW-1185">Reference proteome</keyword>
<protein>
    <submittedName>
        <fullName evidence="2">Uncharacterized protein</fullName>
    </submittedName>
</protein>
<evidence type="ECO:0000313" key="3">
    <source>
        <dbReference type="Proteomes" id="UP000269669"/>
    </source>
</evidence>
<evidence type="ECO:0000313" key="2">
    <source>
        <dbReference type="EMBL" id="RSL16977.1"/>
    </source>
</evidence>
<proteinExistence type="predicted"/>
<accession>A0A3R9P9Z9</accession>
<keyword evidence="1" id="KW-1133">Transmembrane helix</keyword>
<dbReference type="RefSeq" id="WP_125485522.1">
    <property type="nucleotide sequence ID" value="NZ_RSDW01000001.1"/>
</dbReference>
<keyword evidence="1" id="KW-0812">Transmembrane</keyword>